<feature type="compositionally biased region" description="Acidic residues" evidence="1">
    <location>
        <begin position="558"/>
        <end position="574"/>
    </location>
</feature>
<feature type="region of interest" description="Disordered" evidence="1">
    <location>
        <begin position="610"/>
        <end position="670"/>
    </location>
</feature>
<feature type="compositionally biased region" description="Basic and acidic residues" evidence="1">
    <location>
        <begin position="658"/>
        <end position="670"/>
    </location>
</feature>
<evidence type="ECO:0000313" key="3">
    <source>
        <dbReference type="Proteomes" id="UP000278807"/>
    </source>
</evidence>
<keyword evidence="3" id="KW-1185">Reference proteome</keyword>
<organism evidence="4">
    <name type="scientific">Rodentolepis nana</name>
    <name type="common">Dwarf tapeworm</name>
    <name type="synonym">Hymenolepis nana</name>
    <dbReference type="NCBI Taxonomy" id="102285"/>
    <lineage>
        <taxon>Eukaryota</taxon>
        <taxon>Metazoa</taxon>
        <taxon>Spiralia</taxon>
        <taxon>Lophotrochozoa</taxon>
        <taxon>Platyhelminthes</taxon>
        <taxon>Cestoda</taxon>
        <taxon>Eucestoda</taxon>
        <taxon>Cyclophyllidea</taxon>
        <taxon>Hymenolepididae</taxon>
        <taxon>Rodentolepis</taxon>
    </lineage>
</organism>
<reference evidence="4" key="1">
    <citation type="submission" date="2017-02" db="UniProtKB">
        <authorList>
            <consortium name="WormBaseParasite"/>
        </authorList>
    </citation>
    <scope>IDENTIFICATION</scope>
</reference>
<reference evidence="2 3" key="2">
    <citation type="submission" date="2018-11" db="EMBL/GenBank/DDBJ databases">
        <authorList>
            <consortium name="Pathogen Informatics"/>
        </authorList>
    </citation>
    <scope>NUCLEOTIDE SEQUENCE [LARGE SCALE GENOMIC DNA]</scope>
</reference>
<protein>
    <submittedName>
        <fullName evidence="4">Protein roadkill</fullName>
    </submittedName>
</protein>
<feature type="compositionally biased region" description="Pro residues" evidence="1">
    <location>
        <begin position="501"/>
        <end position="510"/>
    </location>
</feature>
<dbReference type="STRING" id="102285.A0A0R3T229"/>
<dbReference type="Proteomes" id="UP000278807">
    <property type="component" value="Unassembled WGS sequence"/>
</dbReference>
<gene>
    <name evidence="2" type="ORF">HNAJ_LOCUS964</name>
</gene>
<dbReference type="EMBL" id="UZAE01000328">
    <property type="protein sequence ID" value="VDN96823.1"/>
    <property type="molecule type" value="Genomic_DNA"/>
</dbReference>
<dbReference type="OrthoDB" id="6288893at2759"/>
<proteinExistence type="predicted"/>
<feature type="region of interest" description="Disordered" evidence="1">
    <location>
        <begin position="497"/>
        <end position="516"/>
    </location>
</feature>
<feature type="region of interest" description="Disordered" evidence="1">
    <location>
        <begin position="551"/>
        <end position="576"/>
    </location>
</feature>
<evidence type="ECO:0000313" key="4">
    <source>
        <dbReference type="WBParaSite" id="HNAJ_0000096401-mRNA-1"/>
    </source>
</evidence>
<dbReference type="WBParaSite" id="HNAJ_0000096401-mRNA-1">
    <property type="protein sequence ID" value="HNAJ_0000096401-mRNA-1"/>
    <property type="gene ID" value="HNAJ_0000096401"/>
</dbReference>
<sequence>MFSFTPSSWILSSVGAANGASTVRIGGGGGFGAGNASSVVSSSGTGTMVGTTVTIGGLALKRQQQPMHKSNSLNSSQSLFLTHQQSTNRHKSKSSASDGGAAILSSISHLQKREEDKLVAAAAAALEHSLFSENISYHLFLTIKKFAFRDIANPFSPAFHTSRRRLVSRSYSTLGLTDFGGGGEEGRQSLNSLLILHRAASSSAASTSNAGKNQQNLSIESLSRLYAAAAAMELERSQKVLDGGGSRRGTTSRLSLASSSGAESYNSFNLLAEQAGATWRELWRTRMLLLDALHWAQSVAAENSFHQQNQSADQQQLLASKSVMMAYLMAQQQQQQQNVQQSSSENCCPTGGAGCGGTSTGTGGDGTPDSVMMAALMAATAAAQAAMQHQIQNPPSQAYSMPPTSALPFKQVSQLSDPLTAFPTPPNACCPSEPLIHPTKSPFTSAVSTTPGRSFRGTRHDVVCHLDASANAGIASPSQPSTLYQQHPRSPWNFQNFQTLQPPPPPPAPPGVWSESSNDLNQFAISLGAPPYTFVPPPTVHMIAQPHQLLPTNPAEQQGDEEEGSDAFDSEDEVMSTSDETVDVISAQSRKSHRSAEVAKVVDSIAAQDYWEEEDPFPTPEGQPSCVLAPPDGAILDPDADDVSSVSQSASQVVVATVHEEEQTKGEKKS</sequence>
<evidence type="ECO:0000313" key="2">
    <source>
        <dbReference type="EMBL" id="VDN96823.1"/>
    </source>
</evidence>
<dbReference type="AlphaFoldDB" id="A0A0R3T229"/>
<evidence type="ECO:0000256" key="1">
    <source>
        <dbReference type="SAM" id="MobiDB-lite"/>
    </source>
</evidence>
<name>A0A0R3T229_RODNA</name>
<accession>A0A0R3T229</accession>
<feature type="compositionally biased region" description="Low complexity" evidence="1">
    <location>
        <begin position="643"/>
        <end position="656"/>
    </location>
</feature>